<reference evidence="1 2" key="1">
    <citation type="submission" date="2023-10" db="EMBL/GenBank/DDBJ databases">
        <title>Rubellicoccus peritrichatus gen. nov., sp. nov., isolated from an algae of coral reef tank.</title>
        <authorList>
            <person name="Luo J."/>
        </authorList>
    </citation>
    <scope>NUCLEOTIDE SEQUENCE [LARGE SCALE GENOMIC DNA]</scope>
    <source>
        <strain evidence="1 2">CR14</strain>
    </source>
</reference>
<dbReference type="RefSeq" id="WP_317834148.1">
    <property type="nucleotide sequence ID" value="NZ_CP136920.1"/>
</dbReference>
<keyword evidence="2" id="KW-1185">Reference proteome</keyword>
<proteinExistence type="predicted"/>
<accession>A0AAQ3LBU1</accession>
<sequence>MALDFHISSSEKEFQKGNKEWKYGIELKEHELLIGRRRKDFEQGAQTRKITSFFDDATFYGNEIKVFIQEAEKIKENISNEPERTEIDKIISVFKEASEFNRFVFVLCD</sequence>
<organism evidence="1 2">
    <name type="scientific">Rubellicoccus peritrichatus</name>
    <dbReference type="NCBI Taxonomy" id="3080537"/>
    <lineage>
        <taxon>Bacteria</taxon>
        <taxon>Pseudomonadati</taxon>
        <taxon>Verrucomicrobiota</taxon>
        <taxon>Opitutia</taxon>
        <taxon>Puniceicoccales</taxon>
        <taxon>Cerasicoccaceae</taxon>
        <taxon>Rubellicoccus</taxon>
    </lineage>
</organism>
<evidence type="ECO:0000313" key="2">
    <source>
        <dbReference type="Proteomes" id="UP001304300"/>
    </source>
</evidence>
<name>A0AAQ3LBU1_9BACT</name>
<gene>
    <name evidence="1" type="ORF">RZN69_01090</name>
</gene>
<dbReference type="KEGG" id="puo:RZN69_01090"/>
<dbReference type="EMBL" id="CP136920">
    <property type="protein sequence ID" value="WOO41664.1"/>
    <property type="molecule type" value="Genomic_DNA"/>
</dbReference>
<dbReference type="Proteomes" id="UP001304300">
    <property type="component" value="Chromosome"/>
</dbReference>
<evidence type="ECO:0000313" key="1">
    <source>
        <dbReference type="EMBL" id="WOO41664.1"/>
    </source>
</evidence>
<dbReference type="AlphaFoldDB" id="A0AAQ3LBU1"/>
<protein>
    <submittedName>
        <fullName evidence="1">Uncharacterized protein</fullName>
    </submittedName>
</protein>